<name>A0A2P2PGH2_RHIMU</name>
<keyword evidence="1" id="KW-1133">Transmembrane helix</keyword>
<proteinExistence type="predicted"/>
<accession>A0A2P2PGH2</accession>
<keyword evidence="1" id="KW-0472">Membrane</keyword>
<evidence type="ECO:0000256" key="1">
    <source>
        <dbReference type="SAM" id="Phobius"/>
    </source>
</evidence>
<reference evidence="2" key="1">
    <citation type="submission" date="2018-02" db="EMBL/GenBank/DDBJ databases">
        <title>Rhizophora mucronata_Transcriptome.</title>
        <authorList>
            <person name="Meera S.P."/>
            <person name="Sreeshan A."/>
            <person name="Augustine A."/>
        </authorList>
    </citation>
    <scope>NUCLEOTIDE SEQUENCE</scope>
    <source>
        <tissue evidence="2">Leaf</tissue>
    </source>
</reference>
<protein>
    <submittedName>
        <fullName evidence="2">Uncharacterized protein</fullName>
    </submittedName>
</protein>
<evidence type="ECO:0000313" key="2">
    <source>
        <dbReference type="EMBL" id="MBX53853.1"/>
    </source>
</evidence>
<feature type="transmembrane region" description="Helical" evidence="1">
    <location>
        <begin position="6"/>
        <end position="24"/>
    </location>
</feature>
<sequence length="48" mass="5710">MTIIPFYIISSCFTCFFFHPFLGLSRCDHERTYILIIQRNLHARTQAS</sequence>
<dbReference type="AlphaFoldDB" id="A0A2P2PGH2"/>
<dbReference type="EMBL" id="GGEC01073369">
    <property type="protein sequence ID" value="MBX53853.1"/>
    <property type="molecule type" value="Transcribed_RNA"/>
</dbReference>
<keyword evidence="1" id="KW-0812">Transmembrane</keyword>
<organism evidence="2">
    <name type="scientific">Rhizophora mucronata</name>
    <name type="common">Asiatic mangrove</name>
    <dbReference type="NCBI Taxonomy" id="61149"/>
    <lineage>
        <taxon>Eukaryota</taxon>
        <taxon>Viridiplantae</taxon>
        <taxon>Streptophyta</taxon>
        <taxon>Embryophyta</taxon>
        <taxon>Tracheophyta</taxon>
        <taxon>Spermatophyta</taxon>
        <taxon>Magnoliopsida</taxon>
        <taxon>eudicotyledons</taxon>
        <taxon>Gunneridae</taxon>
        <taxon>Pentapetalae</taxon>
        <taxon>rosids</taxon>
        <taxon>fabids</taxon>
        <taxon>Malpighiales</taxon>
        <taxon>Rhizophoraceae</taxon>
        <taxon>Rhizophora</taxon>
    </lineage>
</organism>